<reference evidence="2 3" key="1">
    <citation type="submission" date="2024-03" db="EMBL/GenBank/DDBJ databases">
        <title>Human intestinal bacterial collection.</title>
        <authorList>
            <person name="Pauvert C."/>
            <person name="Hitch T.C.A."/>
            <person name="Clavel T."/>
        </authorList>
    </citation>
    <scope>NUCLEOTIDE SEQUENCE [LARGE SCALE GENOMIC DNA]</scope>
    <source>
        <strain evidence="2 3">CLA-JM-H16</strain>
    </source>
</reference>
<keyword evidence="3" id="KW-1185">Reference proteome</keyword>
<dbReference type="EMBL" id="JBBMEJ010000003">
    <property type="protein sequence ID" value="MEQ2370030.1"/>
    <property type="molecule type" value="Genomic_DNA"/>
</dbReference>
<feature type="transmembrane region" description="Helical" evidence="1">
    <location>
        <begin position="12"/>
        <end position="36"/>
    </location>
</feature>
<keyword evidence="1" id="KW-1133">Transmembrane helix</keyword>
<accession>A0ABV1BE55</accession>
<organism evidence="2 3">
    <name type="scientific">Blautia aquisgranensis</name>
    <dbReference type="NCBI Taxonomy" id="3133153"/>
    <lineage>
        <taxon>Bacteria</taxon>
        <taxon>Bacillati</taxon>
        <taxon>Bacillota</taxon>
        <taxon>Clostridia</taxon>
        <taxon>Lachnospirales</taxon>
        <taxon>Lachnospiraceae</taxon>
        <taxon>Blautia</taxon>
    </lineage>
</organism>
<evidence type="ECO:0000313" key="3">
    <source>
        <dbReference type="Proteomes" id="UP001473063"/>
    </source>
</evidence>
<dbReference type="Proteomes" id="UP001473063">
    <property type="component" value="Unassembled WGS sequence"/>
</dbReference>
<keyword evidence="1" id="KW-0812">Transmembrane</keyword>
<name>A0ABV1BE55_9FIRM</name>
<gene>
    <name evidence="2" type="ORF">WMO28_03560</name>
</gene>
<comment type="caution">
    <text evidence="2">The sequence shown here is derived from an EMBL/GenBank/DDBJ whole genome shotgun (WGS) entry which is preliminary data.</text>
</comment>
<sequence length="54" mass="6272">MEKGTVKRRIFISNALMVLTTLVIFLLINMVVVKIYTESIEVVHDNGVVFRFSW</sequence>
<protein>
    <submittedName>
        <fullName evidence="2">Uncharacterized protein</fullName>
    </submittedName>
</protein>
<keyword evidence="1" id="KW-0472">Membrane</keyword>
<dbReference type="RefSeq" id="WP_178644002.1">
    <property type="nucleotide sequence ID" value="NZ_JBBMEJ010000003.1"/>
</dbReference>
<proteinExistence type="predicted"/>
<evidence type="ECO:0000256" key="1">
    <source>
        <dbReference type="SAM" id="Phobius"/>
    </source>
</evidence>
<evidence type="ECO:0000313" key="2">
    <source>
        <dbReference type="EMBL" id="MEQ2370030.1"/>
    </source>
</evidence>